<dbReference type="Gene3D" id="3.40.50.2300">
    <property type="match status" value="2"/>
</dbReference>
<dbReference type="PROSITE" id="PS50932">
    <property type="entry name" value="HTH_LACI_2"/>
    <property type="match status" value="1"/>
</dbReference>
<dbReference type="RefSeq" id="WP_076200303.1">
    <property type="nucleotide sequence ID" value="NZ_CP019236.1"/>
</dbReference>
<keyword evidence="1" id="KW-0805">Transcription regulation</keyword>
<dbReference type="InterPro" id="IPR028082">
    <property type="entry name" value="Peripla_BP_I"/>
</dbReference>
<dbReference type="Pfam" id="PF13377">
    <property type="entry name" value="Peripla_BP_3"/>
    <property type="match status" value="1"/>
</dbReference>
<evidence type="ECO:0000256" key="3">
    <source>
        <dbReference type="ARBA" id="ARBA00023163"/>
    </source>
</evidence>
<dbReference type="InterPro" id="IPR010982">
    <property type="entry name" value="Lambda_DNA-bd_dom_sf"/>
</dbReference>
<dbReference type="Proteomes" id="UP000186609">
    <property type="component" value="Chromosome"/>
</dbReference>
<dbReference type="GO" id="GO:0003700">
    <property type="term" value="F:DNA-binding transcription factor activity"/>
    <property type="evidence" value="ECO:0007669"/>
    <property type="project" value="TreeGrafter"/>
</dbReference>
<dbReference type="PANTHER" id="PTHR30146">
    <property type="entry name" value="LACI-RELATED TRANSCRIPTIONAL REPRESSOR"/>
    <property type="match status" value="1"/>
</dbReference>
<dbReference type="OrthoDB" id="8770688at2"/>
<dbReference type="Gene3D" id="1.10.260.40">
    <property type="entry name" value="lambda repressor-like DNA-binding domains"/>
    <property type="match status" value="1"/>
</dbReference>
<dbReference type="EMBL" id="CP019236">
    <property type="protein sequence ID" value="APW38424.1"/>
    <property type="molecule type" value="Genomic_DNA"/>
</dbReference>
<dbReference type="InterPro" id="IPR000843">
    <property type="entry name" value="HTH_LacI"/>
</dbReference>
<feature type="region of interest" description="Disordered" evidence="4">
    <location>
        <begin position="1"/>
        <end position="24"/>
    </location>
</feature>
<keyword evidence="2" id="KW-0238">DNA-binding</keyword>
<dbReference type="CDD" id="cd01575">
    <property type="entry name" value="PBP1_GntR"/>
    <property type="match status" value="1"/>
</dbReference>
<evidence type="ECO:0000256" key="2">
    <source>
        <dbReference type="ARBA" id="ARBA00023125"/>
    </source>
</evidence>
<organism evidence="6 7">
    <name type="scientific">Rhodoferax koreensis</name>
    <dbReference type="NCBI Taxonomy" id="1842727"/>
    <lineage>
        <taxon>Bacteria</taxon>
        <taxon>Pseudomonadati</taxon>
        <taxon>Pseudomonadota</taxon>
        <taxon>Betaproteobacteria</taxon>
        <taxon>Burkholderiales</taxon>
        <taxon>Comamonadaceae</taxon>
        <taxon>Rhodoferax</taxon>
    </lineage>
</organism>
<evidence type="ECO:0000259" key="5">
    <source>
        <dbReference type="PROSITE" id="PS50932"/>
    </source>
</evidence>
<dbReference type="KEGG" id="rhy:RD110_15485"/>
<dbReference type="CDD" id="cd01392">
    <property type="entry name" value="HTH_LacI"/>
    <property type="match status" value="1"/>
</dbReference>
<protein>
    <submittedName>
        <fullName evidence="6">GntR family transcriptional regulator</fullName>
    </submittedName>
</protein>
<dbReference type="PANTHER" id="PTHR30146:SF33">
    <property type="entry name" value="TRANSCRIPTIONAL REGULATOR"/>
    <property type="match status" value="1"/>
</dbReference>
<proteinExistence type="predicted"/>
<dbReference type="AlphaFoldDB" id="A0A1P8JXD3"/>
<evidence type="ECO:0000256" key="1">
    <source>
        <dbReference type="ARBA" id="ARBA00023015"/>
    </source>
</evidence>
<dbReference type="Pfam" id="PF00356">
    <property type="entry name" value="LacI"/>
    <property type="match status" value="1"/>
</dbReference>
<dbReference type="STRING" id="1842727.RD110_15485"/>
<dbReference type="GO" id="GO:0000976">
    <property type="term" value="F:transcription cis-regulatory region binding"/>
    <property type="evidence" value="ECO:0007669"/>
    <property type="project" value="TreeGrafter"/>
</dbReference>
<dbReference type="SMART" id="SM00354">
    <property type="entry name" value="HTH_LACI"/>
    <property type="match status" value="1"/>
</dbReference>
<gene>
    <name evidence="6" type="ORF">RD110_15485</name>
</gene>
<evidence type="ECO:0000256" key="4">
    <source>
        <dbReference type="SAM" id="MobiDB-lite"/>
    </source>
</evidence>
<evidence type="ECO:0000313" key="7">
    <source>
        <dbReference type="Proteomes" id="UP000186609"/>
    </source>
</evidence>
<dbReference type="InterPro" id="IPR046335">
    <property type="entry name" value="LacI/GalR-like_sensor"/>
</dbReference>
<reference evidence="6 7" key="1">
    <citation type="submission" date="2017-01" db="EMBL/GenBank/DDBJ databases">
        <authorList>
            <person name="Mah S.A."/>
            <person name="Swanson W.J."/>
            <person name="Moy G.W."/>
            <person name="Vacquier V.D."/>
        </authorList>
    </citation>
    <scope>NUCLEOTIDE SEQUENCE [LARGE SCALE GENOMIC DNA]</scope>
    <source>
        <strain evidence="6 7">DCY110</strain>
    </source>
</reference>
<sequence length="350" mass="36735">MKSAASPKSIAKPGQRAPRRGTGGITLSDVSKLAGVSAITVSRALNTPAMVSPETLERVRDAVARTGYVPNLMAGGLASNRSRLVAALVPTIAGPVFLETIQALTESLAEAGCQLMLGQSGYADSREDALLDAIIGRRPDGIVLTGIMHSAQGRQRLLASGIPVVETWDLTPTPIDMLVGFSHEKAGAAVADLLFERGYRHPGLVTADDHRATLRRTGFVERLRALGVAEVPVVVAPPPTTLEGGRTGLVELRKVCPRLDVVFCSSDALAHGVMTEAQAQGLTVPQDVAVMGFGNLGFAAHTHPALSTVHIDGTAIGRQAARFILDRVDGVDTGPRIRDIGFSLIDRASL</sequence>
<dbReference type="SUPFAM" id="SSF53822">
    <property type="entry name" value="Periplasmic binding protein-like I"/>
    <property type="match status" value="1"/>
</dbReference>
<name>A0A1P8JXD3_9BURK</name>
<accession>A0A1P8JXD3</accession>
<dbReference type="SUPFAM" id="SSF47413">
    <property type="entry name" value="lambda repressor-like DNA-binding domains"/>
    <property type="match status" value="1"/>
</dbReference>
<evidence type="ECO:0000313" key="6">
    <source>
        <dbReference type="EMBL" id="APW38424.1"/>
    </source>
</evidence>
<keyword evidence="7" id="KW-1185">Reference proteome</keyword>
<keyword evidence="3" id="KW-0804">Transcription</keyword>
<feature type="domain" description="HTH lacI-type" evidence="5">
    <location>
        <begin position="25"/>
        <end position="79"/>
    </location>
</feature>